<dbReference type="Proteomes" id="UP001460270">
    <property type="component" value="Unassembled WGS sequence"/>
</dbReference>
<proteinExistence type="predicted"/>
<feature type="chain" id="PRO_5043765870" description="Secreted protein" evidence="1">
    <location>
        <begin position="21"/>
        <end position="118"/>
    </location>
</feature>
<reference evidence="3" key="1">
    <citation type="submission" date="2024-04" db="EMBL/GenBank/DDBJ databases">
        <title>Salinicola lusitanus LLJ914,a marine bacterium isolated from the Okinawa Trough.</title>
        <authorList>
            <person name="Li J."/>
        </authorList>
    </citation>
    <scope>NUCLEOTIDE SEQUENCE [LARGE SCALE GENOMIC DNA]</scope>
</reference>
<evidence type="ECO:0000313" key="2">
    <source>
        <dbReference type="EMBL" id="KAK7888862.1"/>
    </source>
</evidence>
<name>A0AAW0N9L1_9GOBI</name>
<keyword evidence="1" id="KW-0732">Signal</keyword>
<feature type="signal peptide" evidence="1">
    <location>
        <begin position="1"/>
        <end position="20"/>
    </location>
</feature>
<gene>
    <name evidence="2" type="ORF">WMY93_024422</name>
</gene>
<accession>A0AAW0N9L1</accession>
<evidence type="ECO:0008006" key="4">
    <source>
        <dbReference type="Google" id="ProtNLM"/>
    </source>
</evidence>
<comment type="caution">
    <text evidence="2">The sequence shown here is derived from an EMBL/GenBank/DDBJ whole genome shotgun (WGS) entry which is preliminary data.</text>
</comment>
<evidence type="ECO:0000313" key="3">
    <source>
        <dbReference type="Proteomes" id="UP001460270"/>
    </source>
</evidence>
<keyword evidence="3" id="KW-1185">Reference proteome</keyword>
<evidence type="ECO:0000256" key="1">
    <source>
        <dbReference type="SAM" id="SignalP"/>
    </source>
</evidence>
<dbReference type="EMBL" id="JBBPFD010000018">
    <property type="protein sequence ID" value="KAK7888862.1"/>
    <property type="molecule type" value="Genomic_DNA"/>
</dbReference>
<organism evidence="2 3">
    <name type="scientific">Mugilogobius chulae</name>
    <name type="common">yellowstripe goby</name>
    <dbReference type="NCBI Taxonomy" id="88201"/>
    <lineage>
        <taxon>Eukaryota</taxon>
        <taxon>Metazoa</taxon>
        <taxon>Chordata</taxon>
        <taxon>Craniata</taxon>
        <taxon>Vertebrata</taxon>
        <taxon>Euteleostomi</taxon>
        <taxon>Actinopterygii</taxon>
        <taxon>Neopterygii</taxon>
        <taxon>Teleostei</taxon>
        <taxon>Neoteleostei</taxon>
        <taxon>Acanthomorphata</taxon>
        <taxon>Gobiaria</taxon>
        <taxon>Gobiiformes</taxon>
        <taxon>Gobioidei</taxon>
        <taxon>Gobiidae</taxon>
        <taxon>Gobionellinae</taxon>
        <taxon>Mugilogobius</taxon>
    </lineage>
</organism>
<dbReference type="AlphaFoldDB" id="A0AAW0N9L1"/>
<protein>
    <recommendedName>
        <fullName evidence="4">Secreted protein</fullName>
    </recommendedName>
</protein>
<sequence>MARAVLLLLYFRLRSGCTSGSDQAGLHARCRRKHSGVKGVKVSSRLFQLRFCYLSAASLTACFTSGDIFTFSSPFVVFGRCFWPGSERLGAAVEGHLSPRSLHHITGLITRLFRLINE</sequence>